<gene>
    <name evidence="2" type="ORF">PHYBLDRAFT_70816</name>
</gene>
<dbReference type="GeneID" id="29003245"/>
<sequence length="178" mass="19231">MKFSFAFVLISLVFGLGFDLDLVSAAPPSSTVPTYNPAVSGENCFSLTNPVNGTVWDSYGTYAVSWDVKGECQGDYYVYMLSVSTDTDGQISLGHAQHSTLTVDLASGGAVVNLSQDEHAGDYVFAISTDTAEGLDYNDYAFVKCSMCNKMGSRSDNIFTTDTLEISKIHTSSFQETR</sequence>
<evidence type="ECO:0008006" key="4">
    <source>
        <dbReference type="Google" id="ProtNLM"/>
    </source>
</evidence>
<dbReference type="OrthoDB" id="10397356at2759"/>
<dbReference type="Proteomes" id="UP000077315">
    <property type="component" value="Unassembled WGS sequence"/>
</dbReference>
<dbReference type="InParanoid" id="A0A162U0S1"/>
<name>A0A162U0S1_PHYB8</name>
<dbReference type="AlphaFoldDB" id="A0A162U0S1"/>
<keyword evidence="3" id="KW-1185">Reference proteome</keyword>
<protein>
    <recommendedName>
        <fullName evidence="4">Secreted thaumatin family protein</fullName>
    </recommendedName>
</protein>
<feature type="chain" id="PRO_5007840016" description="Secreted thaumatin family protein" evidence="1">
    <location>
        <begin position="26"/>
        <end position="178"/>
    </location>
</feature>
<accession>A0A162U0S1</accession>
<proteinExistence type="predicted"/>
<evidence type="ECO:0000313" key="3">
    <source>
        <dbReference type="Proteomes" id="UP000077315"/>
    </source>
</evidence>
<dbReference type="EMBL" id="KV440986">
    <property type="protein sequence ID" value="OAD71403.1"/>
    <property type="molecule type" value="Genomic_DNA"/>
</dbReference>
<dbReference type="VEuPathDB" id="FungiDB:PHYBLDRAFT_70816"/>
<organism evidence="2 3">
    <name type="scientific">Phycomyces blakesleeanus (strain ATCC 8743b / DSM 1359 / FGSC 10004 / NBRC 33097 / NRRL 1555)</name>
    <dbReference type="NCBI Taxonomy" id="763407"/>
    <lineage>
        <taxon>Eukaryota</taxon>
        <taxon>Fungi</taxon>
        <taxon>Fungi incertae sedis</taxon>
        <taxon>Mucoromycota</taxon>
        <taxon>Mucoromycotina</taxon>
        <taxon>Mucoromycetes</taxon>
        <taxon>Mucorales</taxon>
        <taxon>Phycomycetaceae</taxon>
        <taxon>Phycomyces</taxon>
    </lineage>
</organism>
<evidence type="ECO:0000256" key="1">
    <source>
        <dbReference type="SAM" id="SignalP"/>
    </source>
</evidence>
<dbReference type="RefSeq" id="XP_018289443.1">
    <property type="nucleotide sequence ID" value="XM_018442339.1"/>
</dbReference>
<reference evidence="3" key="1">
    <citation type="submission" date="2015-06" db="EMBL/GenBank/DDBJ databases">
        <title>Expansion of signal transduction pathways in fungi by whole-genome duplication.</title>
        <authorList>
            <consortium name="DOE Joint Genome Institute"/>
            <person name="Corrochano L.M."/>
            <person name="Kuo A."/>
            <person name="Marcet-Houben M."/>
            <person name="Polaino S."/>
            <person name="Salamov A."/>
            <person name="Villalobos J.M."/>
            <person name="Alvarez M.I."/>
            <person name="Avalos J."/>
            <person name="Benito E.P."/>
            <person name="Benoit I."/>
            <person name="Burger G."/>
            <person name="Camino L.P."/>
            <person name="Canovas D."/>
            <person name="Cerda-Olmedo E."/>
            <person name="Cheng J.-F."/>
            <person name="Dominguez A."/>
            <person name="Elias M."/>
            <person name="Eslava A.P."/>
            <person name="Glaser F."/>
            <person name="Grimwood J."/>
            <person name="Gutierrez G."/>
            <person name="Heitman J."/>
            <person name="Henrissat B."/>
            <person name="Iturriaga E.A."/>
            <person name="Lang B.F."/>
            <person name="Lavin J.L."/>
            <person name="Lee S."/>
            <person name="Li W."/>
            <person name="Lindquist E."/>
            <person name="Lopez-Garcia S."/>
            <person name="Luque E.M."/>
            <person name="Marcos A.T."/>
            <person name="Martin J."/>
            <person name="McCluskey K."/>
            <person name="Medina H.R."/>
            <person name="Miralles-Duran A."/>
            <person name="Miyazaki A."/>
            <person name="Munoz-Torres E."/>
            <person name="Oguiza J.A."/>
            <person name="Ohm R."/>
            <person name="Olmedo M."/>
            <person name="Orejas M."/>
            <person name="Ortiz-Castellanos L."/>
            <person name="Pisabarro A.G."/>
            <person name="Rodriguez-Romero J."/>
            <person name="Ruiz-Herrera J."/>
            <person name="Ruiz-Vazquez R."/>
            <person name="Sanz C."/>
            <person name="Schackwitz W."/>
            <person name="Schmutz J."/>
            <person name="Shahriari M."/>
            <person name="Shelest E."/>
            <person name="Silva-Franco F."/>
            <person name="Soanes D."/>
            <person name="Syed K."/>
            <person name="Tagua V.G."/>
            <person name="Talbot N.J."/>
            <person name="Thon M."/>
            <person name="De vries R.P."/>
            <person name="Wiebenga A."/>
            <person name="Yadav J.S."/>
            <person name="Braun E.L."/>
            <person name="Baker S."/>
            <person name="Garre V."/>
            <person name="Horwitz B."/>
            <person name="Torres-Martinez S."/>
            <person name="Idnurm A."/>
            <person name="Herrera-Estrella A."/>
            <person name="Gabaldon T."/>
            <person name="Grigoriev I.V."/>
        </authorList>
    </citation>
    <scope>NUCLEOTIDE SEQUENCE [LARGE SCALE GENOMIC DNA]</scope>
    <source>
        <strain evidence="3">NRRL 1555(-)</strain>
    </source>
</reference>
<evidence type="ECO:0000313" key="2">
    <source>
        <dbReference type="EMBL" id="OAD71403.1"/>
    </source>
</evidence>
<keyword evidence="1" id="KW-0732">Signal</keyword>
<feature type="signal peptide" evidence="1">
    <location>
        <begin position="1"/>
        <end position="25"/>
    </location>
</feature>